<keyword evidence="5 7" id="KW-0326">Glycosidase</keyword>
<dbReference type="GO" id="GO:0005576">
    <property type="term" value="C:extracellular region"/>
    <property type="evidence" value="ECO:0007669"/>
    <property type="project" value="TreeGrafter"/>
</dbReference>
<keyword evidence="10" id="KW-1185">Reference proteome</keyword>
<keyword evidence="3" id="KW-0136">Cellulose degradation</keyword>
<dbReference type="PANTHER" id="PTHR31297:SF41">
    <property type="entry name" value="ENDOGLUCANASE, PUTATIVE (AFU_ORTHOLOGUE AFUA_5G01830)-RELATED"/>
    <property type="match status" value="1"/>
</dbReference>
<evidence type="ECO:0000313" key="10">
    <source>
        <dbReference type="Proteomes" id="UP000422569"/>
    </source>
</evidence>
<keyword evidence="2 7" id="KW-0378">Hydrolase</keyword>
<dbReference type="Proteomes" id="UP000422569">
    <property type="component" value="Chromosome"/>
</dbReference>
<proteinExistence type="inferred from homology"/>
<comment type="similarity">
    <text evidence="1 7">Belongs to the glycosyl hydrolase 5 (cellulase A) family.</text>
</comment>
<dbReference type="InterPro" id="IPR050386">
    <property type="entry name" value="Glycosyl_hydrolase_5"/>
</dbReference>
<evidence type="ECO:0000313" key="9">
    <source>
        <dbReference type="EMBL" id="QGM99232.1"/>
    </source>
</evidence>
<protein>
    <submittedName>
        <fullName evidence="9">Glycoside hydrolase family 5 protein</fullName>
    </submittedName>
</protein>
<evidence type="ECO:0000256" key="5">
    <source>
        <dbReference type="ARBA" id="ARBA00023295"/>
    </source>
</evidence>
<evidence type="ECO:0000256" key="1">
    <source>
        <dbReference type="ARBA" id="ARBA00005641"/>
    </source>
</evidence>
<evidence type="ECO:0000256" key="4">
    <source>
        <dbReference type="ARBA" id="ARBA00023277"/>
    </source>
</evidence>
<dbReference type="InterPro" id="IPR001547">
    <property type="entry name" value="Glyco_hydro_5"/>
</dbReference>
<organism evidence="9 10">
    <name type="scientific">Methylocystis parvus</name>
    <dbReference type="NCBI Taxonomy" id="134"/>
    <lineage>
        <taxon>Bacteria</taxon>
        <taxon>Pseudomonadati</taxon>
        <taxon>Pseudomonadota</taxon>
        <taxon>Alphaproteobacteria</taxon>
        <taxon>Hyphomicrobiales</taxon>
        <taxon>Methylocystaceae</taxon>
        <taxon>Methylocystis</taxon>
    </lineage>
</organism>
<keyword evidence="4" id="KW-0119">Carbohydrate metabolism</keyword>
<accession>A0A6B8MBV6</accession>
<reference evidence="9 10" key="1">
    <citation type="submission" date="2019-09" db="EMBL/GenBank/DDBJ databases">
        <title>Isolation and complete genome sequencing of Methylocystis species.</title>
        <authorList>
            <person name="Rumah B.L."/>
            <person name="Stead C.E."/>
            <person name="Stevens B.C."/>
            <person name="Minton N.P."/>
            <person name="Grosse-Honebrink A."/>
            <person name="Zhang Y."/>
        </authorList>
    </citation>
    <scope>NUCLEOTIDE SEQUENCE [LARGE SCALE GENOMIC DNA]</scope>
    <source>
        <strain evidence="9 10">BRCS2</strain>
    </source>
</reference>
<name>A0A6B8MBV6_9HYPH</name>
<dbReference type="InterPro" id="IPR017853">
    <property type="entry name" value="GH"/>
</dbReference>
<gene>
    <name evidence="9" type="ORF">F7D14_18250</name>
</gene>
<dbReference type="PANTHER" id="PTHR31297">
    <property type="entry name" value="GLUCAN ENDO-1,6-BETA-GLUCOSIDASE B"/>
    <property type="match status" value="1"/>
</dbReference>
<feature type="domain" description="Glycoside hydrolase family 5" evidence="8">
    <location>
        <begin position="72"/>
        <end position="384"/>
    </location>
</feature>
<dbReference type="GO" id="GO:0008422">
    <property type="term" value="F:beta-glucosidase activity"/>
    <property type="evidence" value="ECO:0007669"/>
    <property type="project" value="TreeGrafter"/>
</dbReference>
<dbReference type="Gene3D" id="3.20.20.80">
    <property type="entry name" value="Glycosidases"/>
    <property type="match status" value="1"/>
</dbReference>
<evidence type="ECO:0000256" key="3">
    <source>
        <dbReference type="ARBA" id="ARBA00023001"/>
    </source>
</evidence>
<dbReference type="AlphaFoldDB" id="A0A6B8MBV6"/>
<dbReference type="GO" id="GO:0009986">
    <property type="term" value="C:cell surface"/>
    <property type="evidence" value="ECO:0007669"/>
    <property type="project" value="TreeGrafter"/>
</dbReference>
<evidence type="ECO:0000256" key="7">
    <source>
        <dbReference type="RuleBase" id="RU361153"/>
    </source>
</evidence>
<keyword evidence="6" id="KW-0624">Polysaccharide degradation</keyword>
<dbReference type="SUPFAM" id="SSF51445">
    <property type="entry name" value="(Trans)glycosidases"/>
    <property type="match status" value="1"/>
</dbReference>
<dbReference type="EMBL" id="CP044331">
    <property type="protein sequence ID" value="QGM99232.1"/>
    <property type="molecule type" value="Genomic_DNA"/>
</dbReference>
<evidence type="ECO:0000256" key="6">
    <source>
        <dbReference type="ARBA" id="ARBA00023326"/>
    </source>
</evidence>
<evidence type="ECO:0000256" key="2">
    <source>
        <dbReference type="ARBA" id="ARBA00022801"/>
    </source>
</evidence>
<dbReference type="GO" id="GO:0030245">
    <property type="term" value="P:cellulose catabolic process"/>
    <property type="evidence" value="ECO:0007669"/>
    <property type="project" value="UniProtKB-KW"/>
</dbReference>
<dbReference type="KEGG" id="mpar:F7D14_18250"/>
<dbReference type="Pfam" id="PF00150">
    <property type="entry name" value="Cellulase"/>
    <property type="match status" value="1"/>
</dbReference>
<sequence>MIDRGVDRRAFCLGAVAASAMPACAKNDLGLKFPRLSRGINLHHLLNWPEVDGDGTRISYRWPPFSGPSYQLADSELALIRSIGFDFLRITADPGILIMASGERFEFLVAYVKRLLDRLFAAGFNVVLDLHPVAVNPDFAPLRLVEDRRAERFQSYCRMVRRLAAALSTLPAEKFALELMNEPWLSTQPQQARWPQMLEELHACAREAAPNLPLVLTGPDWSSAAALTYLDPSPYRNSNVLYTFHYYDPHAYTHQGVEGDENELVAGLHWPASVENAQEALQGALARAEERPGFGLRQKRDVKKSLNDFIAASHDMARMRDAFAAVAAWSDAHFIPRERIFLGEFGCVSESHGVMIPNRLAWLTAVRKIAETFQFPWAFWAYKGYGRMALVEQGRIDWPTVEALGLRHDE</sequence>
<evidence type="ECO:0000259" key="8">
    <source>
        <dbReference type="Pfam" id="PF00150"/>
    </source>
</evidence>